<proteinExistence type="predicted"/>
<evidence type="ECO:0000313" key="2">
    <source>
        <dbReference type="Proteomes" id="UP001157502"/>
    </source>
</evidence>
<reference evidence="1" key="1">
    <citation type="submission" date="2021-05" db="EMBL/GenBank/DDBJ databases">
        <authorList>
            <person name="Pan Q."/>
            <person name="Jouanno E."/>
            <person name="Zahm M."/>
            <person name="Klopp C."/>
            <person name="Cabau C."/>
            <person name="Louis A."/>
            <person name="Berthelot C."/>
            <person name="Parey E."/>
            <person name="Roest Crollius H."/>
            <person name="Montfort J."/>
            <person name="Robinson-Rechavi M."/>
            <person name="Bouchez O."/>
            <person name="Lampietro C."/>
            <person name="Lopez Roques C."/>
            <person name="Donnadieu C."/>
            <person name="Postlethwait J."/>
            <person name="Bobe J."/>
            <person name="Dillon D."/>
            <person name="Chandos A."/>
            <person name="von Hippel F."/>
            <person name="Guiguen Y."/>
        </authorList>
    </citation>
    <scope>NUCLEOTIDE SEQUENCE</scope>
    <source>
        <strain evidence="1">YG-Jan2019</strain>
    </source>
</reference>
<dbReference type="Proteomes" id="UP001157502">
    <property type="component" value="Chromosome 19"/>
</dbReference>
<comment type="caution">
    <text evidence="1">The sequence shown here is derived from an EMBL/GenBank/DDBJ whole genome shotgun (WGS) entry which is preliminary data.</text>
</comment>
<evidence type="ECO:0000313" key="1">
    <source>
        <dbReference type="EMBL" id="KAJ7997324.1"/>
    </source>
</evidence>
<gene>
    <name evidence="1" type="ORF">DPEC_G00227790</name>
</gene>
<sequence>MMLLPMKQQRTTRNYFGPNCVGVLNQPRFSAQVVSHLGAGHEPLARSICNDVRASAKSRREPREDGSPIQSTAPRATSGPSPPPEIIEILSKRIRFPARHPSQVAGEACTLLSRVP</sequence>
<organism evidence="1 2">
    <name type="scientific">Dallia pectoralis</name>
    <name type="common">Alaska blackfish</name>
    <dbReference type="NCBI Taxonomy" id="75939"/>
    <lineage>
        <taxon>Eukaryota</taxon>
        <taxon>Metazoa</taxon>
        <taxon>Chordata</taxon>
        <taxon>Craniata</taxon>
        <taxon>Vertebrata</taxon>
        <taxon>Euteleostomi</taxon>
        <taxon>Actinopterygii</taxon>
        <taxon>Neopterygii</taxon>
        <taxon>Teleostei</taxon>
        <taxon>Protacanthopterygii</taxon>
        <taxon>Esociformes</taxon>
        <taxon>Umbridae</taxon>
        <taxon>Dallia</taxon>
    </lineage>
</organism>
<protein>
    <submittedName>
        <fullName evidence="1">Uncharacterized protein</fullName>
    </submittedName>
</protein>
<name>A0ACC2G0Y5_DALPE</name>
<accession>A0ACC2G0Y5</accession>
<dbReference type="EMBL" id="CM055746">
    <property type="protein sequence ID" value="KAJ7997324.1"/>
    <property type="molecule type" value="Genomic_DNA"/>
</dbReference>
<keyword evidence="2" id="KW-1185">Reference proteome</keyword>